<keyword evidence="1" id="KW-0812">Transmembrane</keyword>
<accession>A0AA36CA85</accession>
<reference evidence="2" key="1">
    <citation type="submission" date="2023-06" db="EMBL/GenBank/DDBJ databases">
        <authorList>
            <person name="Delattre M."/>
        </authorList>
    </citation>
    <scope>NUCLEOTIDE SEQUENCE</scope>
    <source>
        <strain evidence="2">AF72</strain>
    </source>
</reference>
<feature type="transmembrane region" description="Helical" evidence="1">
    <location>
        <begin position="78"/>
        <end position="95"/>
    </location>
</feature>
<comment type="caution">
    <text evidence="2">The sequence shown here is derived from an EMBL/GenBank/DDBJ whole genome shotgun (WGS) entry which is preliminary data.</text>
</comment>
<proteinExistence type="predicted"/>
<protein>
    <submittedName>
        <fullName evidence="2">Uncharacterized protein</fullName>
    </submittedName>
</protein>
<dbReference type="EMBL" id="CATQJA010000856">
    <property type="protein sequence ID" value="CAJ0564326.1"/>
    <property type="molecule type" value="Genomic_DNA"/>
</dbReference>
<organism evidence="2 3">
    <name type="scientific">Mesorhabditis spiculigera</name>
    <dbReference type="NCBI Taxonomy" id="96644"/>
    <lineage>
        <taxon>Eukaryota</taxon>
        <taxon>Metazoa</taxon>
        <taxon>Ecdysozoa</taxon>
        <taxon>Nematoda</taxon>
        <taxon>Chromadorea</taxon>
        <taxon>Rhabditida</taxon>
        <taxon>Rhabditina</taxon>
        <taxon>Rhabditomorpha</taxon>
        <taxon>Rhabditoidea</taxon>
        <taxon>Rhabditidae</taxon>
        <taxon>Mesorhabditinae</taxon>
        <taxon>Mesorhabditis</taxon>
    </lineage>
</organism>
<evidence type="ECO:0000313" key="3">
    <source>
        <dbReference type="Proteomes" id="UP001177023"/>
    </source>
</evidence>
<feature type="transmembrane region" description="Helical" evidence="1">
    <location>
        <begin position="107"/>
        <end position="124"/>
    </location>
</feature>
<feature type="non-terminal residue" evidence="2">
    <location>
        <position position="1"/>
    </location>
</feature>
<evidence type="ECO:0000256" key="1">
    <source>
        <dbReference type="SAM" id="Phobius"/>
    </source>
</evidence>
<gene>
    <name evidence="2" type="ORF">MSPICULIGERA_LOCUS3008</name>
</gene>
<keyword evidence="3" id="KW-1185">Reference proteome</keyword>
<sequence>MSEIANRIFGRHVDTFNAATKANRQAAVIFEIDGITNKRGLEALEAKHIVVRFKPEAPPFVFRSDDDFVEPPIRVEKWRWFPFVVTVLTLRFAILRAIDEHDLGKRLVYIWGILLLLPIAWGELS</sequence>
<name>A0AA36CA85_9BILA</name>
<keyword evidence="1" id="KW-1133">Transmembrane helix</keyword>
<keyword evidence="1" id="KW-0472">Membrane</keyword>
<dbReference type="AlphaFoldDB" id="A0AA36CA85"/>
<evidence type="ECO:0000313" key="2">
    <source>
        <dbReference type="EMBL" id="CAJ0564326.1"/>
    </source>
</evidence>
<dbReference type="Proteomes" id="UP001177023">
    <property type="component" value="Unassembled WGS sequence"/>
</dbReference>